<dbReference type="AlphaFoldDB" id="A0A7T6Z6S3"/>
<reference evidence="2 3" key="1">
    <citation type="submission" date="2020-06" db="EMBL/GenBank/DDBJ databases">
        <title>Genomic analysis of Salicibibacter sp. NKC5-3.</title>
        <authorList>
            <person name="Oh Y.J."/>
        </authorList>
    </citation>
    <scope>NUCLEOTIDE SEQUENCE [LARGE SCALE GENOMIC DNA]</scope>
    <source>
        <strain evidence="2 3">NKC5-3</strain>
    </source>
</reference>
<dbReference type="Pfam" id="PF09527">
    <property type="entry name" value="ATPase_gene1"/>
    <property type="match status" value="1"/>
</dbReference>
<proteinExistence type="predicted"/>
<evidence type="ECO:0000313" key="3">
    <source>
        <dbReference type="Proteomes" id="UP000595823"/>
    </source>
</evidence>
<keyword evidence="1" id="KW-1133">Transmembrane helix</keyword>
<accession>A0A7T6Z6S3</accession>
<dbReference type="KEGG" id="scia:HUG15_21985"/>
<feature type="transmembrane region" description="Helical" evidence="1">
    <location>
        <begin position="44"/>
        <end position="65"/>
    </location>
</feature>
<keyword evidence="3" id="KW-1185">Reference proteome</keyword>
<evidence type="ECO:0000313" key="2">
    <source>
        <dbReference type="EMBL" id="QQK77986.1"/>
    </source>
</evidence>
<organism evidence="2 3">
    <name type="scientific">Salicibibacter cibarius</name>
    <dbReference type="NCBI Taxonomy" id="2743000"/>
    <lineage>
        <taxon>Bacteria</taxon>
        <taxon>Bacillati</taxon>
        <taxon>Bacillota</taxon>
        <taxon>Bacilli</taxon>
        <taxon>Bacillales</taxon>
        <taxon>Bacillaceae</taxon>
        <taxon>Salicibibacter</taxon>
    </lineage>
</organism>
<dbReference type="InterPro" id="IPR032820">
    <property type="entry name" value="ATPase_put"/>
</dbReference>
<feature type="transmembrane region" description="Helical" evidence="1">
    <location>
        <begin position="15"/>
        <end position="38"/>
    </location>
</feature>
<keyword evidence="1" id="KW-0472">Membrane</keyword>
<sequence>MAKGNGKRSPLRSSVLVSAILSSIVGSVVGGVMLGYWLDSNFDTSPVFVIIGMLLGISAGFYGVVRAVKPFLGDDD</sequence>
<evidence type="ECO:0000256" key="1">
    <source>
        <dbReference type="SAM" id="Phobius"/>
    </source>
</evidence>
<dbReference type="EMBL" id="CP054705">
    <property type="protein sequence ID" value="QQK77986.1"/>
    <property type="molecule type" value="Genomic_DNA"/>
</dbReference>
<name>A0A7T6Z6S3_9BACI</name>
<keyword evidence="1" id="KW-0812">Transmembrane</keyword>
<dbReference type="Proteomes" id="UP000595823">
    <property type="component" value="Chromosome"/>
</dbReference>
<gene>
    <name evidence="2" type="ORF">HUG15_21985</name>
</gene>
<protein>
    <submittedName>
        <fullName evidence="2">AtpZ/AtpI family protein</fullName>
    </submittedName>
</protein>